<dbReference type="PANTHER" id="PTHR28112">
    <property type="entry name" value="SRP-INDEPENDENT TARGETING PROTEIN 3"/>
    <property type="match status" value="1"/>
</dbReference>
<sequence>MAAEEAKAKDEAKTKEAPAQPEIQPLMFLAPALMLAIRYFKVDVNQYVVELRIAFGCAVVLNFLSMFFIFMKAQANAEGATQVTVKDKKPGQRTAEEKTMTFREYDLQHLQNKVFGAGMSLLISCGIHYKWGNATPLLLQAIMIPVNAVQDPLFKLHILGAKPEGKLKRPFPKAPNALEELMTGGEEEATKEGAVEKKRSRSKKAKGD</sequence>
<protein>
    <recommendedName>
        <fullName evidence="4">Inorganic phosphate transporter</fullName>
    </recommendedName>
</protein>
<dbReference type="GO" id="GO:0045047">
    <property type="term" value="P:protein targeting to ER"/>
    <property type="evidence" value="ECO:0007669"/>
    <property type="project" value="InterPro"/>
</dbReference>
<evidence type="ECO:0000256" key="2">
    <source>
        <dbReference type="SAM" id="Phobius"/>
    </source>
</evidence>
<dbReference type="GO" id="GO:0005783">
    <property type="term" value="C:endoplasmic reticulum"/>
    <property type="evidence" value="ECO:0007669"/>
    <property type="project" value="InterPro"/>
</dbReference>
<keyword evidence="2" id="KW-1133">Transmembrane helix</keyword>
<dbReference type="EMBL" id="HBHJ01032166">
    <property type="protein sequence ID" value="CAD9710326.1"/>
    <property type="molecule type" value="Transcribed_RNA"/>
</dbReference>
<evidence type="ECO:0008006" key="4">
    <source>
        <dbReference type="Google" id="ProtNLM"/>
    </source>
</evidence>
<dbReference type="AlphaFoldDB" id="A0A7S2SW02"/>
<feature type="compositionally biased region" description="Basic and acidic residues" evidence="1">
    <location>
        <begin position="188"/>
        <end position="197"/>
    </location>
</feature>
<gene>
    <name evidence="3" type="ORF">RMAR1173_LOCUS21319</name>
</gene>
<dbReference type="InterPro" id="IPR012098">
    <property type="entry name" value="SND3_fun"/>
</dbReference>
<keyword evidence="2" id="KW-0812">Transmembrane</keyword>
<name>A0A7S2SW02_9STRA</name>
<dbReference type="Pfam" id="PF10032">
    <property type="entry name" value="Pho88"/>
    <property type="match status" value="1"/>
</dbReference>
<evidence type="ECO:0000256" key="1">
    <source>
        <dbReference type="SAM" id="MobiDB-lite"/>
    </source>
</evidence>
<dbReference type="PANTHER" id="PTHR28112:SF1">
    <property type="entry name" value="SRP-INDEPENDENT TARGETING PROTEIN 3"/>
    <property type="match status" value="1"/>
</dbReference>
<organism evidence="3">
    <name type="scientific">Rhizochromulina marina</name>
    <dbReference type="NCBI Taxonomy" id="1034831"/>
    <lineage>
        <taxon>Eukaryota</taxon>
        <taxon>Sar</taxon>
        <taxon>Stramenopiles</taxon>
        <taxon>Ochrophyta</taxon>
        <taxon>Dictyochophyceae</taxon>
        <taxon>Rhizochromulinales</taxon>
        <taxon>Rhizochromulina</taxon>
    </lineage>
</organism>
<keyword evidence="2" id="KW-0472">Membrane</keyword>
<proteinExistence type="predicted"/>
<feature type="compositionally biased region" description="Basic residues" evidence="1">
    <location>
        <begin position="198"/>
        <end position="208"/>
    </location>
</feature>
<reference evidence="3" key="1">
    <citation type="submission" date="2021-01" db="EMBL/GenBank/DDBJ databases">
        <authorList>
            <person name="Corre E."/>
            <person name="Pelletier E."/>
            <person name="Niang G."/>
            <person name="Scheremetjew M."/>
            <person name="Finn R."/>
            <person name="Kale V."/>
            <person name="Holt S."/>
            <person name="Cochrane G."/>
            <person name="Meng A."/>
            <person name="Brown T."/>
            <person name="Cohen L."/>
        </authorList>
    </citation>
    <scope>NUCLEOTIDE SEQUENCE</scope>
    <source>
        <strain evidence="3">CCMP1243</strain>
    </source>
</reference>
<accession>A0A7S2SW02</accession>
<dbReference type="GO" id="GO:0005739">
    <property type="term" value="C:mitochondrion"/>
    <property type="evidence" value="ECO:0007669"/>
    <property type="project" value="TreeGrafter"/>
</dbReference>
<feature type="region of interest" description="Disordered" evidence="1">
    <location>
        <begin position="165"/>
        <end position="208"/>
    </location>
</feature>
<evidence type="ECO:0000313" key="3">
    <source>
        <dbReference type="EMBL" id="CAD9710326.1"/>
    </source>
</evidence>
<feature type="transmembrane region" description="Helical" evidence="2">
    <location>
        <begin position="52"/>
        <end position="71"/>
    </location>
</feature>